<keyword evidence="6" id="KW-0336">GPI-anchor</keyword>
<feature type="transmembrane region" description="Helical" evidence="14">
    <location>
        <begin position="278"/>
        <end position="305"/>
    </location>
</feature>
<dbReference type="Proteomes" id="UP000799437">
    <property type="component" value="Unassembled WGS sequence"/>
</dbReference>
<evidence type="ECO:0000256" key="3">
    <source>
        <dbReference type="ARBA" id="ARBA00004613"/>
    </source>
</evidence>
<dbReference type="EMBL" id="ML996566">
    <property type="protein sequence ID" value="KAF2762217.1"/>
    <property type="molecule type" value="Genomic_DNA"/>
</dbReference>
<dbReference type="AlphaFoldDB" id="A0A6A6WJV3"/>
<sequence>MAGTFEYSNFSLVVPEEPGVPNVLALLPPCARTCSLAQLELFRCLGTDWECICYQNAKDDLFMHFNYCFDGSCPIQDVYAGNRVLYGSCGIEVPPSSGQLLVVSAVLGSIAVLALLLRFMSRMRVFGIRWGIDDWISLLVLVSAPDKLIAICLMRMITQPLAILFIILQFVLVHYGLGKDIWTLDNKTIIEVGKYFLIDELAYLTLTIATKISILCFYLRIFHSRNVRIAIFGLIGLLVATLIGFFFSFLFQCRPVQDAWELYGSTDPKVVAHCDVDAWAVIMAFGFCNVVLDLVIMAFPVPILVKLKMGKRKKARVIALSSVGVW</sequence>
<evidence type="ECO:0000259" key="15">
    <source>
        <dbReference type="Pfam" id="PF05730"/>
    </source>
</evidence>
<dbReference type="GO" id="GO:0098552">
    <property type="term" value="C:side of membrane"/>
    <property type="evidence" value="ECO:0007669"/>
    <property type="project" value="UniProtKB-KW"/>
</dbReference>
<feature type="transmembrane region" description="Helical" evidence="14">
    <location>
        <begin position="229"/>
        <end position="251"/>
    </location>
</feature>
<evidence type="ECO:0000256" key="11">
    <source>
        <dbReference type="ARBA" id="ARBA00023157"/>
    </source>
</evidence>
<evidence type="ECO:0000313" key="17">
    <source>
        <dbReference type="EMBL" id="KAF2762217.1"/>
    </source>
</evidence>
<feature type="domain" description="CFEM" evidence="15">
    <location>
        <begin position="25"/>
        <end position="89"/>
    </location>
</feature>
<feature type="transmembrane region" description="Helical" evidence="14">
    <location>
        <begin position="201"/>
        <end position="222"/>
    </location>
</feature>
<keyword evidence="5" id="KW-0964">Secreted</keyword>
<feature type="transmembrane region" description="Helical" evidence="14">
    <location>
        <begin position="157"/>
        <end position="177"/>
    </location>
</feature>
<evidence type="ECO:0000256" key="14">
    <source>
        <dbReference type="SAM" id="Phobius"/>
    </source>
</evidence>
<evidence type="ECO:0000256" key="8">
    <source>
        <dbReference type="ARBA" id="ARBA00022729"/>
    </source>
</evidence>
<evidence type="ECO:0000256" key="12">
    <source>
        <dbReference type="ARBA" id="ARBA00023288"/>
    </source>
</evidence>
<proteinExistence type="inferred from homology"/>
<keyword evidence="7 14" id="KW-0812">Transmembrane</keyword>
<keyword evidence="10 14" id="KW-0472">Membrane</keyword>
<reference evidence="17" key="1">
    <citation type="journal article" date="2020" name="Stud. Mycol.">
        <title>101 Dothideomycetes genomes: a test case for predicting lifestyles and emergence of pathogens.</title>
        <authorList>
            <person name="Haridas S."/>
            <person name="Albert R."/>
            <person name="Binder M."/>
            <person name="Bloem J."/>
            <person name="Labutti K."/>
            <person name="Salamov A."/>
            <person name="Andreopoulos B."/>
            <person name="Baker S."/>
            <person name="Barry K."/>
            <person name="Bills G."/>
            <person name="Bluhm B."/>
            <person name="Cannon C."/>
            <person name="Castanera R."/>
            <person name="Culley D."/>
            <person name="Daum C."/>
            <person name="Ezra D."/>
            <person name="Gonzalez J."/>
            <person name="Henrissat B."/>
            <person name="Kuo A."/>
            <person name="Liang C."/>
            <person name="Lipzen A."/>
            <person name="Lutzoni F."/>
            <person name="Magnuson J."/>
            <person name="Mondo S."/>
            <person name="Nolan M."/>
            <person name="Ohm R."/>
            <person name="Pangilinan J."/>
            <person name="Park H.-J."/>
            <person name="Ramirez L."/>
            <person name="Alfaro M."/>
            <person name="Sun H."/>
            <person name="Tritt A."/>
            <person name="Yoshinaga Y."/>
            <person name="Zwiers L.-H."/>
            <person name="Turgeon B."/>
            <person name="Goodwin S."/>
            <person name="Spatafora J."/>
            <person name="Crous P."/>
            <person name="Grigoriev I."/>
        </authorList>
    </citation>
    <scope>NUCLEOTIDE SEQUENCE</scope>
    <source>
        <strain evidence="17">CBS 121739</strain>
    </source>
</reference>
<keyword evidence="18" id="KW-1185">Reference proteome</keyword>
<accession>A0A6A6WJV3</accession>
<dbReference type="Pfam" id="PF05730">
    <property type="entry name" value="CFEM"/>
    <property type="match status" value="1"/>
</dbReference>
<dbReference type="InterPro" id="IPR008427">
    <property type="entry name" value="Extracellular_membr_CFEM_dom"/>
</dbReference>
<evidence type="ECO:0000256" key="2">
    <source>
        <dbReference type="ARBA" id="ARBA00004589"/>
    </source>
</evidence>
<organism evidence="17 18">
    <name type="scientific">Pseudovirgaria hyperparasitica</name>
    <dbReference type="NCBI Taxonomy" id="470096"/>
    <lineage>
        <taxon>Eukaryota</taxon>
        <taxon>Fungi</taxon>
        <taxon>Dikarya</taxon>
        <taxon>Ascomycota</taxon>
        <taxon>Pezizomycotina</taxon>
        <taxon>Dothideomycetes</taxon>
        <taxon>Dothideomycetes incertae sedis</taxon>
        <taxon>Acrospermales</taxon>
        <taxon>Acrospermaceae</taxon>
        <taxon>Pseudovirgaria</taxon>
    </lineage>
</organism>
<dbReference type="RefSeq" id="XP_033604668.1">
    <property type="nucleotide sequence ID" value="XM_033746499.1"/>
</dbReference>
<keyword evidence="11" id="KW-1015">Disulfide bond</keyword>
<evidence type="ECO:0000256" key="7">
    <source>
        <dbReference type="ARBA" id="ARBA00022692"/>
    </source>
</evidence>
<keyword evidence="6" id="KW-0325">Glycoprotein</keyword>
<dbReference type="PANTHER" id="PTHR33048">
    <property type="entry name" value="PTH11-LIKE INTEGRAL MEMBRANE PROTEIN (AFU_ORTHOLOGUE AFUA_5G11245)"/>
    <property type="match status" value="1"/>
</dbReference>
<gene>
    <name evidence="17" type="ORF">EJ05DRAFT_497078</name>
</gene>
<protein>
    <submittedName>
        <fullName evidence="17">Uncharacterized protein</fullName>
    </submittedName>
</protein>
<evidence type="ECO:0000256" key="13">
    <source>
        <dbReference type="ARBA" id="ARBA00038359"/>
    </source>
</evidence>
<feature type="domain" description="Rhodopsin" evidence="16">
    <location>
        <begin position="117"/>
        <end position="325"/>
    </location>
</feature>
<comment type="subcellular location">
    <subcellularLocation>
        <location evidence="2">Membrane</location>
        <topology evidence="2">Lipid-anchor</topology>
        <topology evidence="2">GPI-anchor</topology>
    </subcellularLocation>
    <subcellularLocation>
        <location evidence="1">Membrane</location>
        <topology evidence="1">Multi-pass membrane protein</topology>
    </subcellularLocation>
    <subcellularLocation>
        <location evidence="3">Secreted</location>
    </subcellularLocation>
</comment>
<evidence type="ECO:0000256" key="5">
    <source>
        <dbReference type="ARBA" id="ARBA00022525"/>
    </source>
</evidence>
<dbReference type="InterPro" id="IPR052337">
    <property type="entry name" value="SAT4-like"/>
</dbReference>
<dbReference type="InterPro" id="IPR049326">
    <property type="entry name" value="Rhodopsin_dom_fungi"/>
</dbReference>
<evidence type="ECO:0000256" key="9">
    <source>
        <dbReference type="ARBA" id="ARBA00022989"/>
    </source>
</evidence>
<evidence type="ECO:0000256" key="4">
    <source>
        <dbReference type="ARBA" id="ARBA00010031"/>
    </source>
</evidence>
<evidence type="ECO:0000256" key="10">
    <source>
        <dbReference type="ARBA" id="ARBA00023136"/>
    </source>
</evidence>
<dbReference type="OrthoDB" id="2496787at2759"/>
<keyword evidence="9 14" id="KW-1133">Transmembrane helix</keyword>
<name>A0A6A6WJV3_9PEZI</name>
<evidence type="ECO:0000256" key="1">
    <source>
        <dbReference type="ARBA" id="ARBA00004141"/>
    </source>
</evidence>
<keyword evidence="8" id="KW-0732">Signal</keyword>
<dbReference type="Pfam" id="PF20684">
    <property type="entry name" value="Fung_rhodopsin"/>
    <property type="match status" value="1"/>
</dbReference>
<evidence type="ECO:0000259" key="16">
    <source>
        <dbReference type="Pfam" id="PF20684"/>
    </source>
</evidence>
<comment type="similarity">
    <text evidence="13">Belongs to the SAT4 family.</text>
</comment>
<keyword evidence="12" id="KW-0449">Lipoprotein</keyword>
<dbReference type="GeneID" id="54487553"/>
<evidence type="ECO:0000313" key="18">
    <source>
        <dbReference type="Proteomes" id="UP000799437"/>
    </source>
</evidence>
<comment type="similarity">
    <text evidence="4">Belongs to the RBT5 family.</text>
</comment>
<dbReference type="PANTHER" id="PTHR33048:SF160">
    <property type="entry name" value="SAT4 FAMILY MEMBRANE PROTEIN"/>
    <property type="match status" value="1"/>
</dbReference>
<dbReference type="GO" id="GO:0005576">
    <property type="term" value="C:extracellular region"/>
    <property type="evidence" value="ECO:0007669"/>
    <property type="project" value="UniProtKB-SubCell"/>
</dbReference>
<evidence type="ECO:0000256" key="6">
    <source>
        <dbReference type="ARBA" id="ARBA00022622"/>
    </source>
</evidence>
<feature type="transmembrane region" description="Helical" evidence="14">
    <location>
        <begin position="100"/>
        <end position="120"/>
    </location>
</feature>